<dbReference type="RefSeq" id="XP_007840264.1">
    <property type="nucleotide sequence ID" value="XM_007842073.1"/>
</dbReference>
<evidence type="ECO:0000256" key="1">
    <source>
        <dbReference type="ARBA" id="ARBA00022737"/>
    </source>
</evidence>
<dbReference type="InterPro" id="IPR056884">
    <property type="entry name" value="NPHP3-like_N"/>
</dbReference>
<dbReference type="GeneID" id="19278505"/>
<dbReference type="STRING" id="1229662.W3WMA9"/>
<dbReference type="KEGG" id="pfy:PFICI_13492"/>
<feature type="domain" description="Nephrocystin 3-like N-terminal" evidence="3">
    <location>
        <begin position="424"/>
        <end position="590"/>
    </location>
</feature>
<dbReference type="OMA" id="YDICISQ"/>
<name>W3WMA9_PESFW</name>
<dbReference type="InParanoid" id="W3WMA9"/>
<gene>
    <name evidence="4" type="ORF">PFICI_13492</name>
</gene>
<evidence type="ECO:0000259" key="3">
    <source>
        <dbReference type="Pfam" id="PF24883"/>
    </source>
</evidence>
<feature type="compositionally biased region" description="Polar residues" evidence="2">
    <location>
        <begin position="131"/>
        <end position="145"/>
    </location>
</feature>
<feature type="compositionally biased region" description="Low complexity" evidence="2">
    <location>
        <begin position="165"/>
        <end position="178"/>
    </location>
</feature>
<dbReference type="PANTHER" id="PTHR10039">
    <property type="entry name" value="AMELOGENIN"/>
    <property type="match status" value="1"/>
</dbReference>
<feature type="region of interest" description="Disordered" evidence="2">
    <location>
        <begin position="1243"/>
        <end position="1263"/>
    </location>
</feature>
<dbReference type="InterPro" id="IPR011990">
    <property type="entry name" value="TPR-like_helical_dom_sf"/>
</dbReference>
<organism evidence="4 5">
    <name type="scientific">Pestalotiopsis fici (strain W106-1 / CGMCC3.15140)</name>
    <dbReference type="NCBI Taxonomy" id="1229662"/>
    <lineage>
        <taxon>Eukaryota</taxon>
        <taxon>Fungi</taxon>
        <taxon>Dikarya</taxon>
        <taxon>Ascomycota</taxon>
        <taxon>Pezizomycotina</taxon>
        <taxon>Sordariomycetes</taxon>
        <taxon>Xylariomycetidae</taxon>
        <taxon>Amphisphaeriales</taxon>
        <taxon>Sporocadaceae</taxon>
        <taxon>Pestalotiopsis</taxon>
    </lineage>
</organism>
<dbReference type="Proteomes" id="UP000030651">
    <property type="component" value="Unassembled WGS sequence"/>
</dbReference>
<feature type="compositionally biased region" description="Basic and acidic residues" evidence="2">
    <location>
        <begin position="65"/>
        <end position="81"/>
    </location>
</feature>
<feature type="region of interest" description="Disordered" evidence="2">
    <location>
        <begin position="2230"/>
        <end position="2249"/>
    </location>
</feature>
<evidence type="ECO:0000313" key="4">
    <source>
        <dbReference type="EMBL" id="ETS75008.1"/>
    </source>
</evidence>
<dbReference type="HOGENOM" id="CLU_000739_1_1_1"/>
<feature type="region of interest" description="Disordered" evidence="2">
    <location>
        <begin position="122"/>
        <end position="182"/>
    </location>
</feature>
<dbReference type="Pfam" id="PF24883">
    <property type="entry name" value="NPHP3_N"/>
    <property type="match status" value="1"/>
</dbReference>
<feature type="compositionally biased region" description="Basic residues" evidence="2">
    <location>
        <begin position="1"/>
        <end position="19"/>
    </location>
</feature>
<dbReference type="Gene3D" id="1.25.40.10">
    <property type="entry name" value="Tetratricopeptide repeat domain"/>
    <property type="match status" value="4"/>
</dbReference>
<proteinExistence type="predicted"/>
<keyword evidence="1" id="KW-0677">Repeat</keyword>
<evidence type="ECO:0000313" key="5">
    <source>
        <dbReference type="Proteomes" id="UP000030651"/>
    </source>
</evidence>
<sequence length="2249" mass="249070">MHLKQPHLSWPKRGKKNRVSKGLSEALGGTLGALGLERRDDDTDSQISRTSSRDPSPPPIVLHPAEPKTTQKVEQVKKPDDMSILSALRKSKSEHHDQHHNPPARPATLPVVGAVTLPVPQVARKSRRLSDASSITDSSTLNQEPVTKEQPKSGFLSKTKDAIMGRSRSPSPSGHKSSNGVSDAVRTFRSQFDEELKGTKEAALIAGISHESFLGFIADERLRLMPAKGSRWDKLLKWAEDFATKIAIFDHSYRDEIDGCSQAAELIFACLQALLLLGPKQGEALERAFSVCHEYGLTFQFYSRNTKVLDSIPEAIRQLGLALTDMVGFAVEVAVFYRKSARAMRTTSVTVDFNVTFGSRMASFSSRKDRIAELMWSWQLQKSAETSDVHVSIETLRQWLLPQDHSLQQRALVRAPGAVRAEFTCEWFDRPLTDFSRSRDKVLVVSAAAGAGKSYLYGWILERLQRRVGLKEWSSVHASIDTQTRAQSTQTALVKTLLLQLLEQNVGNIELFRALANVTELSANTASTQDADDALWYTLDTALKGLRNVMLVIDGLDAVDGGEEEVRDAFEHLHSIATKHAQVKVIILSRPLPQGWPKKVRSAAIDTAHSTIDVKHMFRSYLLSRGIATKSEADKVAQELAERSKGSLAWADLAVQLFAKATTLAEVQTATKALPSTLKDVINAQVSTIDVTSNARYFLSWLLVTERPLAVSEMQALLELNLKKASREPLSINIVDEIQKTCGSLVVIQDKTVRFRNESIRLHLLELSKSKDQKLLLPAAEAHKDFGARLILYIKTSVARNTEPSMGEISNGEAETLFRSHSLLEYAARNWLGHFQRSAYMLDGKFQASFAGELKSIFPTSTLLANLERRCWEKSALITKANEMHLAALDIRRQVVGDSAPSVLQGCINVAMSFKKLSADADASKYFFQAAKVGQSILGRSNDLAVACATASLDCASKVAGKLTARDESVNQREEMLKFLLETEKERYGANSRLASKYSNQLAEMYSDIKENEKAEAIYRDVYKTSVAQNGEFSQEASAAAEKLQAVLYKEAKHEDVVQYTAPIFESAQRNLDIFDIRRVEITMRMAETYENKKDVSHSEELYISLWRGLTEYCRKTAANSSASAAQINEAHERKIQISIAYARFLRRQGRDAEAQNILHGIWLDYQHREQKSSAIVKQLNVVGEELKSMGILDTAIAVFKSVWGYFKGTGEQTSTAAVGTAVALMGAVQEKAEKKAELKAAAKVEGSTADADESDDEDDDDEADKILDEVAEAAVTAPAAPAAPAAKGPTYAAVAAKVTIEGSIQTCETLSQFYISKGRYTEAINVCVKLLKEIWPDMAVAGKWGFPKAHRAAVITFSRRLAWCYAKANQTEQAEKIYNAIFQSSLRSGFRVQEAIVTESSNQLIEFHKRTQQYSKALSVYQQLLENYRTSLGARNALTVQLFYTMGDLCTQYKLRGAETYYLEVFKAEKGTDGVLSQSSMRAALALQKVYYEQKRWEQTREIYASIWATFTAKAKEYNMSTEMVQSIYKRYTTVLETHLKVDLETLRTISLQYRDTCSKVYGANAQITSSASLALADVCRKSTKAEHQAEAIKICEEVVAQADKAPADGKTKTKSAWELSLLASAKRNLAALYASQTQASTDKAAGAETNEKAVTLWKEQLEINKKQYGISGKATLASLSSLVGMWARSGKPELRTQAQQQLRGTVVEVLGESCGAGASTDSTKLHGSAVSLANTYLSCNMSIEAWVLLRQLRFQIIGWGKISGEAAKDSSIKLPEGVDRRSLVFIAAFEETLRAQQEANKVVKTSFSDIMTDMLTEGILYDRYNLSVSTADISVEQKLFDGARLYAFLKTTDAEQHAEQLRVIEDALFKLFFDQYGGSIKSQLTVTRTFFAALLIELGQLRHHEDLVLVACWAITAKARMLLEAGDAAGAFDISKVLYQFLSAQKAFANPQVIPYAFKLSLYLAGLGVKGSNPEATLHTQMLELSTTVLRETLSACRTSNINLVSLQPTELDNLVRLMGEQRNYADLEWLLEQLWLSRVVQKSWDALTVVGVGRRLVQVYSVRGKHEQAVHLAESIVYNLRRTWGPLDSTTVAMANMLAELLASDSQYAEAMDVHGEVLQALLERNAEAEESEDDSIQPFASSMSLMTAALGKQRKQEKITDGRAAQLALEQLRCVQNVYARNGGWAEGEWETNGEELVRYVVDEFGSVAPAAFKTFPSEVGAWNKTAPPEEKPVAPASWGLQWSS</sequence>
<dbReference type="OrthoDB" id="2546325at2759"/>
<feature type="compositionally biased region" description="Acidic residues" evidence="2">
    <location>
        <begin position="1251"/>
        <end position="1263"/>
    </location>
</feature>
<dbReference type="InterPro" id="IPR027417">
    <property type="entry name" value="P-loop_NTPase"/>
</dbReference>
<dbReference type="Gene3D" id="3.40.50.300">
    <property type="entry name" value="P-loop containing nucleotide triphosphate hydrolases"/>
    <property type="match status" value="1"/>
</dbReference>
<accession>W3WMA9</accession>
<dbReference type="SUPFAM" id="SSF48452">
    <property type="entry name" value="TPR-like"/>
    <property type="match status" value="1"/>
</dbReference>
<protein>
    <recommendedName>
        <fullName evidence="3">Nephrocystin 3-like N-terminal domain-containing protein</fullName>
    </recommendedName>
</protein>
<keyword evidence="5" id="KW-1185">Reference proteome</keyword>
<reference evidence="5" key="1">
    <citation type="journal article" date="2015" name="BMC Genomics">
        <title>Genomic and transcriptomic analysis of the endophytic fungus Pestalotiopsis fici reveals its lifestyle and high potential for synthesis of natural products.</title>
        <authorList>
            <person name="Wang X."/>
            <person name="Zhang X."/>
            <person name="Liu L."/>
            <person name="Xiang M."/>
            <person name="Wang W."/>
            <person name="Sun X."/>
            <person name="Che Y."/>
            <person name="Guo L."/>
            <person name="Liu G."/>
            <person name="Guo L."/>
            <person name="Wang C."/>
            <person name="Yin W.B."/>
            <person name="Stadler M."/>
            <person name="Zhang X."/>
            <person name="Liu X."/>
        </authorList>
    </citation>
    <scope>NUCLEOTIDE SEQUENCE [LARGE SCALE GENOMIC DNA]</scope>
    <source>
        <strain evidence="5">W106-1 / CGMCC3.15140</strain>
    </source>
</reference>
<dbReference type="EMBL" id="KI912119">
    <property type="protein sequence ID" value="ETS75008.1"/>
    <property type="molecule type" value="Genomic_DNA"/>
</dbReference>
<feature type="region of interest" description="Disordered" evidence="2">
    <location>
        <begin position="1"/>
        <end position="83"/>
    </location>
</feature>
<dbReference type="PANTHER" id="PTHR10039:SF11">
    <property type="entry name" value="NACHT DOMAIN PROTEIN (AFU_ORTHOLOGUE AFUA_1G01490)"/>
    <property type="match status" value="1"/>
</dbReference>
<feature type="region of interest" description="Disordered" evidence="2">
    <location>
        <begin position="90"/>
        <end position="109"/>
    </location>
</feature>
<evidence type="ECO:0000256" key="2">
    <source>
        <dbReference type="SAM" id="MobiDB-lite"/>
    </source>
</evidence>
<dbReference type="eggNOG" id="ENOG502QQDH">
    <property type="taxonomic scope" value="Eukaryota"/>
</dbReference>